<name>A0ABU1F8S7_9RHOB</name>
<keyword evidence="4" id="KW-1185">Reference proteome</keyword>
<proteinExistence type="inferred from homology"/>
<protein>
    <submittedName>
        <fullName evidence="3">Amidase</fullName>
    </submittedName>
</protein>
<accession>A0ABU1F8S7</accession>
<dbReference type="InterPro" id="IPR036928">
    <property type="entry name" value="AS_sf"/>
</dbReference>
<dbReference type="Gene3D" id="3.90.1300.10">
    <property type="entry name" value="Amidase signature (AS) domain"/>
    <property type="match status" value="1"/>
</dbReference>
<dbReference type="RefSeq" id="WP_310457475.1">
    <property type="nucleotide sequence ID" value="NZ_JAVKPH010000011.1"/>
</dbReference>
<evidence type="ECO:0000259" key="2">
    <source>
        <dbReference type="Pfam" id="PF01425"/>
    </source>
</evidence>
<comment type="similarity">
    <text evidence="1">Belongs to the amidase family.</text>
</comment>
<evidence type="ECO:0000313" key="3">
    <source>
        <dbReference type="EMBL" id="MDR5653234.1"/>
    </source>
</evidence>
<evidence type="ECO:0000313" key="4">
    <source>
        <dbReference type="Proteomes" id="UP001247754"/>
    </source>
</evidence>
<comment type="caution">
    <text evidence="3">The sequence shown here is derived from an EMBL/GenBank/DDBJ whole genome shotgun (WGS) entry which is preliminary data.</text>
</comment>
<dbReference type="PROSITE" id="PS00571">
    <property type="entry name" value="AMIDASES"/>
    <property type="match status" value="1"/>
</dbReference>
<evidence type="ECO:0000256" key="1">
    <source>
        <dbReference type="ARBA" id="ARBA00009199"/>
    </source>
</evidence>
<dbReference type="PANTHER" id="PTHR11895:SF7">
    <property type="entry name" value="GLUTAMYL-TRNA(GLN) AMIDOTRANSFERASE SUBUNIT A, MITOCHONDRIAL"/>
    <property type="match status" value="1"/>
</dbReference>
<dbReference type="InterPro" id="IPR020556">
    <property type="entry name" value="Amidase_CS"/>
</dbReference>
<dbReference type="SUPFAM" id="SSF75304">
    <property type="entry name" value="Amidase signature (AS) enzymes"/>
    <property type="match status" value="1"/>
</dbReference>
<dbReference type="EMBL" id="JAVKPH010000011">
    <property type="protein sequence ID" value="MDR5653234.1"/>
    <property type="molecule type" value="Genomic_DNA"/>
</dbReference>
<gene>
    <name evidence="3" type="ORF">RGD00_11490</name>
</gene>
<reference evidence="3 4" key="1">
    <citation type="submission" date="2023-09" db="EMBL/GenBank/DDBJ databases">
        <title>Xinfangfangia sedmenti sp. nov., isolated the sedment.</title>
        <authorList>
            <person name="Xu L."/>
        </authorList>
    </citation>
    <scope>NUCLEOTIDE SEQUENCE [LARGE SCALE GENOMIC DNA]</scope>
    <source>
        <strain evidence="3 4">LG-4</strain>
    </source>
</reference>
<dbReference type="InterPro" id="IPR023631">
    <property type="entry name" value="Amidase_dom"/>
</dbReference>
<feature type="domain" description="Amidase" evidence="2">
    <location>
        <begin position="28"/>
        <end position="451"/>
    </location>
</feature>
<sequence length="473" mass="49593">MAGDDGLSYEPGWRIADRIARKDISPVEVARHFLDRIARLDPQINAFITLAGDQYLAQAAEAERAVMRDDRLGPLHGLPVSVKDQISTRGIRTTGGSLLLRDNVPAEDAACVERVKAAGGAVIGKTNLPEFAMSAHTTNRLAGPTRNPWAPGRSPGGSSGGAAAALAAGMGPLAIGSDGGGSLRIPAALCGVFTLLPGTGRVPRHGSFGETLFATGLGPMTRDVRDAAALLQVIAGADPRDGASSATPPGDYLAGLDAGVKGLRLAWCPDLCREEGDRPDPAVIAAVAARARALAQEGAVVEELGDRLDDISDAFWVITNGDRASSVGQDYYLDPARRALLTPTVRERLKHAMTITAGEYTHALRMRYRFIAAFRQYFERYDAILTPTAAMVAPPVGDVPSAAPSHPGLTAFTKVVNFVGCPAASVPCGLVDGLPVGLQIIGARDHEALVLRIARTLEGIAPWADSYRAIPLA</sequence>
<dbReference type="Proteomes" id="UP001247754">
    <property type="component" value="Unassembled WGS sequence"/>
</dbReference>
<dbReference type="Pfam" id="PF01425">
    <property type="entry name" value="Amidase"/>
    <property type="match status" value="1"/>
</dbReference>
<dbReference type="InterPro" id="IPR000120">
    <property type="entry name" value="Amidase"/>
</dbReference>
<organism evidence="3 4">
    <name type="scientific">Ruixingdingia sedimenti</name>
    <dbReference type="NCBI Taxonomy" id="3073604"/>
    <lineage>
        <taxon>Bacteria</taxon>
        <taxon>Pseudomonadati</taxon>
        <taxon>Pseudomonadota</taxon>
        <taxon>Alphaproteobacteria</taxon>
        <taxon>Rhodobacterales</taxon>
        <taxon>Paracoccaceae</taxon>
        <taxon>Ruixingdingia</taxon>
    </lineage>
</organism>
<dbReference type="PANTHER" id="PTHR11895">
    <property type="entry name" value="TRANSAMIDASE"/>
    <property type="match status" value="1"/>
</dbReference>